<dbReference type="Gene3D" id="2.60.40.10">
    <property type="entry name" value="Immunoglobulins"/>
    <property type="match status" value="1"/>
</dbReference>
<dbReference type="SUPFAM" id="SSF81296">
    <property type="entry name" value="E set domains"/>
    <property type="match status" value="1"/>
</dbReference>
<dbReference type="Pfam" id="PF01833">
    <property type="entry name" value="TIG"/>
    <property type="match status" value="1"/>
</dbReference>
<evidence type="ECO:0000259" key="5">
    <source>
        <dbReference type="SMART" id="SM00429"/>
    </source>
</evidence>
<dbReference type="GO" id="GO:0003712">
    <property type="term" value="F:transcription coregulator activity"/>
    <property type="evidence" value="ECO:0007669"/>
    <property type="project" value="TreeGrafter"/>
</dbReference>
<evidence type="ECO:0000256" key="1">
    <source>
        <dbReference type="ARBA" id="ARBA00023043"/>
    </source>
</evidence>
<feature type="region of interest" description="Disordered" evidence="3">
    <location>
        <begin position="1560"/>
        <end position="1599"/>
    </location>
</feature>
<feature type="compositionally biased region" description="Basic residues" evidence="3">
    <location>
        <begin position="595"/>
        <end position="607"/>
    </location>
</feature>
<dbReference type="CDD" id="cd00102">
    <property type="entry name" value="IPT"/>
    <property type="match status" value="1"/>
</dbReference>
<dbReference type="GO" id="GO:0006357">
    <property type="term" value="P:regulation of transcription by RNA polymerase II"/>
    <property type="evidence" value="ECO:0007669"/>
    <property type="project" value="TreeGrafter"/>
</dbReference>
<feature type="region of interest" description="Disordered" evidence="3">
    <location>
        <begin position="1044"/>
        <end position="1080"/>
    </location>
</feature>
<evidence type="ECO:0000256" key="4">
    <source>
        <dbReference type="SAM" id="Phobius"/>
    </source>
</evidence>
<feature type="compositionally biased region" description="Acidic residues" evidence="3">
    <location>
        <begin position="1313"/>
        <end position="1322"/>
    </location>
</feature>
<feature type="region of interest" description="Disordered" evidence="3">
    <location>
        <begin position="1"/>
        <end position="39"/>
    </location>
</feature>
<feature type="compositionally biased region" description="Basic and acidic residues" evidence="3">
    <location>
        <begin position="558"/>
        <end position="567"/>
    </location>
</feature>
<feature type="compositionally biased region" description="Low complexity" evidence="3">
    <location>
        <begin position="864"/>
        <end position="879"/>
    </location>
</feature>
<organism evidence="6 7">
    <name type="scientific">Leucosporidium creatinivorum</name>
    <dbReference type="NCBI Taxonomy" id="106004"/>
    <lineage>
        <taxon>Eukaryota</taxon>
        <taxon>Fungi</taxon>
        <taxon>Dikarya</taxon>
        <taxon>Basidiomycota</taxon>
        <taxon>Pucciniomycotina</taxon>
        <taxon>Microbotryomycetes</taxon>
        <taxon>Leucosporidiales</taxon>
        <taxon>Leucosporidium</taxon>
    </lineage>
</organism>
<feature type="compositionally biased region" description="Low complexity" evidence="3">
    <location>
        <begin position="1044"/>
        <end position="1056"/>
    </location>
</feature>
<feature type="region of interest" description="Disordered" evidence="3">
    <location>
        <begin position="1378"/>
        <end position="1404"/>
    </location>
</feature>
<dbReference type="PROSITE" id="PS50297">
    <property type="entry name" value="ANK_REP_REGION"/>
    <property type="match status" value="1"/>
</dbReference>
<feature type="region of interest" description="Disordered" evidence="3">
    <location>
        <begin position="1422"/>
        <end position="1451"/>
    </location>
</feature>
<dbReference type="SMART" id="SM00248">
    <property type="entry name" value="ANK"/>
    <property type="match status" value="2"/>
</dbReference>
<evidence type="ECO:0000313" key="6">
    <source>
        <dbReference type="EMBL" id="ORY73860.1"/>
    </source>
</evidence>
<protein>
    <recommendedName>
        <fullName evidence="5">IPT/TIG domain-containing protein</fullName>
    </recommendedName>
</protein>
<feature type="region of interest" description="Disordered" evidence="3">
    <location>
        <begin position="1008"/>
        <end position="1031"/>
    </location>
</feature>
<dbReference type="PANTHER" id="PTHR23335">
    <property type="entry name" value="CALMODULIN-BINDING TRANSCRIPTION ACTIVATOR CAMTA"/>
    <property type="match status" value="1"/>
</dbReference>
<feature type="compositionally biased region" description="Acidic residues" evidence="3">
    <location>
        <begin position="1287"/>
        <end position="1302"/>
    </location>
</feature>
<feature type="compositionally biased region" description="Polar residues" evidence="3">
    <location>
        <begin position="571"/>
        <end position="584"/>
    </location>
</feature>
<keyword evidence="4" id="KW-0812">Transmembrane</keyword>
<evidence type="ECO:0000256" key="3">
    <source>
        <dbReference type="SAM" id="MobiDB-lite"/>
    </source>
</evidence>
<name>A0A1Y2EQJ3_9BASI</name>
<dbReference type="InterPro" id="IPR002909">
    <property type="entry name" value="IPT_dom"/>
</dbReference>
<feature type="compositionally biased region" description="Basic and acidic residues" evidence="3">
    <location>
        <begin position="1303"/>
        <end position="1312"/>
    </location>
</feature>
<gene>
    <name evidence="6" type="ORF">BCR35DRAFT_306973</name>
</gene>
<dbReference type="GO" id="GO:0003690">
    <property type="term" value="F:double-stranded DNA binding"/>
    <property type="evidence" value="ECO:0007669"/>
    <property type="project" value="TreeGrafter"/>
</dbReference>
<accession>A0A1Y2EQJ3</accession>
<feature type="compositionally biased region" description="Polar residues" evidence="3">
    <location>
        <begin position="1022"/>
        <end position="1031"/>
    </location>
</feature>
<dbReference type="Pfam" id="PF25603">
    <property type="entry name" value="SPT23_MGA2_DBD"/>
    <property type="match status" value="1"/>
</dbReference>
<feature type="region of interest" description="Disordered" evidence="3">
    <location>
        <begin position="149"/>
        <end position="175"/>
    </location>
</feature>
<comment type="caution">
    <text evidence="6">The sequence shown here is derived from an EMBL/GenBank/DDBJ whole genome shotgun (WGS) entry which is preliminary data.</text>
</comment>
<dbReference type="InterPro" id="IPR036770">
    <property type="entry name" value="Ankyrin_rpt-contain_sf"/>
</dbReference>
<dbReference type="STRING" id="106004.A0A1Y2EQJ3"/>
<feature type="compositionally biased region" description="Polar residues" evidence="3">
    <location>
        <begin position="798"/>
        <end position="813"/>
    </location>
</feature>
<feature type="compositionally biased region" description="Low complexity" evidence="3">
    <location>
        <begin position="16"/>
        <end position="32"/>
    </location>
</feature>
<dbReference type="Pfam" id="PF12796">
    <property type="entry name" value="Ank_2"/>
    <property type="match status" value="1"/>
</dbReference>
<sequence length="1662" mass="176011">MEYTDSPPYLHEGDFDSSSNDSSSSPSDSTSSHYASPGQDTQASWAIDLGLSTLPSVHAGIVTLPQSTWAASDVAYSKPPRQEEHPLTLTSDFWSTAPSTTVHSPAGGATAGYRADYFDGDEVKMEHDDEVFSAHDETMAVDFDSMVQEGAYGPSSLPSPRDDDIDPSSNPAPLHLSMPVDLLAVNAGISPQLTGGQPSPPAEDEPTIDDEVSHGLGGTLPTTLARSERSSRSSNNSNDGDGSAGPSRESSRVRAPAPKARKAAVSPYSTTASSSTTTAAPNASATAPAPSTTFIPPVASVGASTNLVTKDAVIASHILTSIALPPRAGSQPMELLVLGVPTIGAKSRVETQIKITLALVSTRPGVVSTKDQAVGDGQGVPGGRFITPDGGLEYRADAEYERVGGWTHLRLPRLLAIKKKGKKALVEDPPPEDTLNLSVAVVRSSAPHPHAPSDEIFICQGCQAREHKRAQRKKDSRSAAGAAAAAEEKDEEEERRKVVVFNCAEFVEFGGGETVLPTRITCYCRHHKEKKGFQVSFTLRDSADTLVAQGITPPIMITDDHKTKDPLNRAANVSTSTSHSQELSFESVAEPTPAKAKRGKTTTKSKKEKAGAAVSASGAPSSRPKRGASGRAKAARGQTESGDDEAESATSSTNARAPAPSKKAKPYDSDARPSRKRTPNGTSHRSPAFAMTPLGPLSPSQRTVELAALPPPIAPIPAAQAASPIDNIFEATPALNNTMQTEESEQWPASALGLDVEATSFGDAMMNDPSQLAHPRQPSFSTDASSAPSPNVLDWHSTHSSASSPVALSPGSNPPSNVDFNSFFGAFSPSAPTTATHTAPSALSPPPVEYPFSEALATPPAPPTTSWAPSLNQSQSQAQPSPPLPRIGRLIPGEGPVHGAIEVTVLGDNFVPNLVCVFGDSPAATHYWSANTLVCVLPPSANPGPVVVGIKGVPLTVEQANGLQLFTYKDDSDRSLLELALQVVGLKMTGRLEDASAVAMRIVGNNQQGGAAGGSTGGSRHASPTGTTTYDTAGLAQTLNAAASSVYNSPNSSRPSSRAHSRRGSLNDSNLPPPLPYSTSGGEARNFEGIVIKFLSLLDLDPSLIPGSAPSLPSSQPPISHLNSQDHNLLHLATVLGFHRLVQFLLARGIDYDSPDRNGFTPLHFAALYGRVAIARQLIDAGAQANARNLAGKTALDIAQDRDDVDVEDILQRARFTSAAQARTPRSRFALPSLGYPASTSPSALYPSPARTSAQRSSSLASSYHSRYASTRGSPVSSYGEELERAPEDEDDEDDFSEEEQSDFSRSDHFSDSEDSDEDSDDGSFHSSDEDSDGYDLERRRSRNASMVSLHYLLEAEANATSQVAAPISVKEWPLLDSKSAPVSGESSPRDVPSTPSADSITPTHAPLHQLASASSAWLFNRGNPADKDVKSPINARPRRNPPTFHDKLQPLSDGMNDMWEKAKANRLYIPLQIQMPELTAFQTMASNVPAAFSKGWLGSKAEEVEVEEGGGAETGAESDATVMPSRSTRSSRDEKSAASQHRDWRTLYGGPWFKSPSSPPPMYTATDSLQGAPPGRSSPRTPPSLELSPLPSPPPVASTSKVMLQARPQKKVAVPEKEKAFDQMLVFFWIPVLLAVVSFTIYANFDLLRPFLDHVLDLVLR</sequence>
<feature type="region of interest" description="Disordered" evidence="3">
    <location>
        <begin position="469"/>
        <end position="491"/>
    </location>
</feature>
<proteinExistence type="predicted"/>
<feature type="compositionally biased region" description="Low complexity" evidence="3">
    <location>
        <begin position="611"/>
        <end position="622"/>
    </location>
</feature>
<keyword evidence="4" id="KW-0472">Membrane</keyword>
<feature type="compositionally biased region" description="Low complexity" evidence="3">
    <location>
        <begin position="253"/>
        <end position="291"/>
    </location>
</feature>
<feature type="region of interest" description="Disordered" evidence="3">
    <location>
        <begin position="1503"/>
        <end position="1543"/>
    </location>
</feature>
<feature type="compositionally biased region" description="Low complexity" evidence="3">
    <location>
        <begin position="1250"/>
        <end position="1270"/>
    </location>
</feature>
<dbReference type="InParanoid" id="A0A1Y2EQJ3"/>
<dbReference type="SMART" id="SM00429">
    <property type="entry name" value="IPT"/>
    <property type="match status" value="1"/>
</dbReference>
<feature type="transmembrane region" description="Helical" evidence="4">
    <location>
        <begin position="1625"/>
        <end position="1646"/>
    </location>
</feature>
<feature type="compositionally biased region" description="Low complexity" evidence="3">
    <location>
        <begin position="1574"/>
        <end position="1590"/>
    </location>
</feature>
<evidence type="ECO:0000256" key="2">
    <source>
        <dbReference type="PROSITE-ProRule" id="PRU00023"/>
    </source>
</evidence>
<dbReference type="PROSITE" id="PS50088">
    <property type="entry name" value="ANK_REPEAT"/>
    <property type="match status" value="2"/>
</dbReference>
<dbReference type="PANTHER" id="PTHR23335:SF1">
    <property type="entry name" value="CALMODULIN-BINDING TRANSCRIPTION ACTIVATOR, ISOFORM F"/>
    <property type="match status" value="1"/>
</dbReference>
<dbReference type="SUPFAM" id="SSF48403">
    <property type="entry name" value="Ankyrin repeat"/>
    <property type="match status" value="1"/>
</dbReference>
<dbReference type="Gene3D" id="1.25.40.20">
    <property type="entry name" value="Ankyrin repeat-containing domain"/>
    <property type="match status" value="1"/>
</dbReference>
<feature type="region of interest" description="Disordered" evidence="3">
    <location>
        <begin position="834"/>
        <end position="891"/>
    </location>
</feature>
<dbReference type="GO" id="GO:0005634">
    <property type="term" value="C:nucleus"/>
    <property type="evidence" value="ECO:0007669"/>
    <property type="project" value="TreeGrafter"/>
</dbReference>
<dbReference type="InterPro" id="IPR014756">
    <property type="entry name" value="Ig_E-set"/>
</dbReference>
<dbReference type="InterPro" id="IPR013783">
    <property type="entry name" value="Ig-like_fold"/>
</dbReference>
<feature type="compositionally biased region" description="Polar residues" evidence="3">
    <location>
        <begin position="1394"/>
        <end position="1403"/>
    </location>
</feature>
<dbReference type="InterPro" id="IPR002110">
    <property type="entry name" value="Ankyrin_rpt"/>
</dbReference>
<keyword evidence="1 2" id="KW-0040">ANK repeat</keyword>
<keyword evidence="4" id="KW-1133">Transmembrane helix</keyword>
<dbReference type="Proteomes" id="UP000193467">
    <property type="component" value="Unassembled WGS sequence"/>
</dbReference>
<dbReference type="EMBL" id="MCGR01000044">
    <property type="protein sequence ID" value="ORY73860.1"/>
    <property type="molecule type" value="Genomic_DNA"/>
</dbReference>
<feature type="region of interest" description="Disordered" evidence="3">
    <location>
        <begin position="189"/>
        <end position="291"/>
    </location>
</feature>
<keyword evidence="7" id="KW-1185">Reference proteome</keyword>
<feature type="repeat" description="ANK" evidence="2">
    <location>
        <begin position="1125"/>
        <end position="1157"/>
    </location>
</feature>
<feature type="region of interest" description="Disordered" evidence="3">
    <location>
        <begin position="1230"/>
        <end position="1338"/>
    </location>
</feature>
<dbReference type="OrthoDB" id="71307at2759"/>
<feature type="repeat" description="ANK" evidence="2">
    <location>
        <begin position="1158"/>
        <end position="1190"/>
    </location>
</feature>
<evidence type="ECO:0000313" key="7">
    <source>
        <dbReference type="Proteomes" id="UP000193467"/>
    </source>
</evidence>
<feature type="region of interest" description="Disordered" evidence="3">
    <location>
        <begin position="557"/>
        <end position="698"/>
    </location>
</feature>
<dbReference type="InterPro" id="IPR057962">
    <property type="entry name" value="SPT23_MGA2_DBD"/>
</dbReference>
<feature type="region of interest" description="Disordered" evidence="3">
    <location>
        <begin position="762"/>
        <end position="813"/>
    </location>
</feature>
<reference evidence="6 7" key="1">
    <citation type="submission" date="2016-07" db="EMBL/GenBank/DDBJ databases">
        <title>Pervasive Adenine N6-methylation of Active Genes in Fungi.</title>
        <authorList>
            <consortium name="DOE Joint Genome Institute"/>
            <person name="Mondo S.J."/>
            <person name="Dannebaum R.O."/>
            <person name="Kuo R.C."/>
            <person name="Labutti K."/>
            <person name="Haridas S."/>
            <person name="Kuo A."/>
            <person name="Salamov A."/>
            <person name="Ahrendt S.R."/>
            <person name="Lipzen A."/>
            <person name="Sullivan W."/>
            <person name="Andreopoulos W.B."/>
            <person name="Clum A."/>
            <person name="Lindquist E."/>
            <person name="Daum C."/>
            <person name="Ramamoorthy G.K."/>
            <person name="Gryganskyi A."/>
            <person name="Culley D."/>
            <person name="Magnuson J.K."/>
            <person name="James T.Y."/>
            <person name="O'Malley M.A."/>
            <person name="Stajich J.E."/>
            <person name="Spatafora J.W."/>
            <person name="Visel A."/>
            <person name="Grigoriev I.V."/>
        </authorList>
    </citation>
    <scope>NUCLEOTIDE SEQUENCE [LARGE SCALE GENOMIC DNA]</scope>
    <source>
        <strain evidence="6 7">62-1032</strain>
    </source>
</reference>
<feature type="compositionally biased region" description="Basic and acidic residues" evidence="3">
    <location>
        <begin position="1531"/>
        <end position="1543"/>
    </location>
</feature>
<feature type="compositionally biased region" description="Polar residues" evidence="3">
    <location>
        <begin position="778"/>
        <end position="789"/>
    </location>
</feature>
<feature type="domain" description="IPT/TIG" evidence="5">
    <location>
        <begin position="884"/>
        <end position="969"/>
    </location>
</feature>